<dbReference type="Proteomes" id="UP001152795">
    <property type="component" value="Unassembled WGS sequence"/>
</dbReference>
<dbReference type="EMBL" id="CACRXK020010573">
    <property type="protein sequence ID" value="CAB4019668.1"/>
    <property type="molecule type" value="Genomic_DNA"/>
</dbReference>
<accession>A0A6S7KGP8</accession>
<dbReference type="PANTHER" id="PTHR47331">
    <property type="entry name" value="PHD-TYPE DOMAIN-CONTAINING PROTEIN"/>
    <property type="match status" value="1"/>
</dbReference>
<protein>
    <recommendedName>
        <fullName evidence="1">Integrase zinc-binding domain-containing protein</fullName>
    </recommendedName>
</protein>
<feature type="domain" description="Integrase zinc-binding" evidence="1">
    <location>
        <begin position="210"/>
        <end position="251"/>
    </location>
</feature>
<evidence type="ECO:0000259" key="1">
    <source>
        <dbReference type="Pfam" id="PF17921"/>
    </source>
</evidence>
<evidence type="ECO:0000313" key="3">
    <source>
        <dbReference type="Proteomes" id="UP001152795"/>
    </source>
</evidence>
<organism evidence="2 3">
    <name type="scientific">Paramuricea clavata</name>
    <name type="common">Red gorgonian</name>
    <name type="synonym">Violescent sea-whip</name>
    <dbReference type="NCBI Taxonomy" id="317549"/>
    <lineage>
        <taxon>Eukaryota</taxon>
        <taxon>Metazoa</taxon>
        <taxon>Cnidaria</taxon>
        <taxon>Anthozoa</taxon>
        <taxon>Octocorallia</taxon>
        <taxon>Malacalcyonacea</taxon>
        <taxon>Plexauridae</taxon>
        <taxon>Paramuricea</taxon>
    </lineage>
</organism>
<gene>
    <name evidence="2" type="ORF">PACLA_8A060432</name>
</gene>
<dbReference type="OrthoDB" id="6150403at2759"/>
<dbReference type="Gene3D" id="1.10.340.70">
    <property type="match status" value="1"/>
</dbReference>
<keyword evidence="3" id="KW-1185">Reference proteome</keyword>
<feature type="non-terminal residue" evidence="2">
    <location>
        <position position="1"/>
    </location>
</feature>
<sequence length="252" mass="29186">EIREKSEVQQWRYCPSKENPSDDASRGLKPSEMTSECRWLVGPSFLKGPESSWPQTNLRKDIEKEDPEILIQSNVVVEVKRPAIYELLERYSSWNVLKAKIVWLTRFAFLLSHRLHRSHICPLGKPTIPELENAENDIMRMIQQQVFSEEYNALSKSGKVKISSSIAKLNPFIGENNIIRVGSRLEYAHISYNAKFPPILPKQHWVSELLARHVHCSNAHIGQEHTLNILRQRVWICNARSLVRKIINKCSL</sequence>
<reference evidence="2" key="1">
    <citation type="submission" date="2020-04" db="EMBL/GenBank/DDBJ databases">
        <authorList>
            <person name="Alioto T."/>
            <person name="Alioto T."/>
            <person name="Gomez Garrido J."/>
        </authorList>
    </citation>
    <scope>NUCLEOTIDE SEQUENCE</scope>
    <source>
        <strain evidence="2">A484AB</strain>
    </source>
</reference>
<dbReference type="AlphaFoldDB" id="A0A6S7KGP8"/>
<evidence type="ECO:0000313" key="2">
    <source>
        <dbReference type="EMBL" id="CAB4019668.1"/>
    </source>
</evidence>
<dbReference type="Pfam" id="PF17921">
    <property type="entry name" value="Integrase_H2C2"/>
    <property type="match status" value="1"/>
</dbReference>
<dbReference type="InterPro" id="IPR041588">
    <property type="entry name" value="Integrase_H2C2"/>
</dbReference>
<comment type="caution">
    <text evidence="2">The sequence shown here is derived from an EMBL/GenBank/DDBJ whole genome shotgun (WGS) entry which is preliminary data.</text>
</comment>
<dbReference type="PANTHER" id="PTHR47331:SF1">
    <property type="entry name" value="GAG-LIKE PROTEIN"/>
    <property type="match status" value="1"/>
</dbReference>
<name>A0A6S7KGP8_PARCT</name>
<proteinExistence type="predicted"/>